<name>A0A0U5GG73_ASPCI</name>
<gene>
    <name evidence="3" type="ORF">ASPCAL13204</name>
</gene>
<organism evidence="3 4">
    <name type="scientific">Aspergillus calidoustus</name>
    <dbReference type="NCBI Taxonomy" id="454130"/>
    <lineage>
        <taxon>Eukaryota</taxon>
        <taxon>Fungi</taxon>
        <taxon>Dikarya</taxon>
        <taxon>Ascomycota</taxon>
        <taxon>Pezizomycotina</taxon>
        <taxon>Eurotiomycetes</taxon>
        <taxon>Eurotiomycetidae</taxon>
        <taxon>Eurotiales</taxon>
        <taxon>Aspergillaceae</taxon>
        <taxon>Aspergillus</taxon>
        <taxon>Aspergillus subgen. Nidulantes</taxon>
    </lineage>
</organism>
<comment type="similarity">
    <text evidence="1">Belongs to the HAD-like hydrolase superfamily. S-2-haloalkanoic acid dehalogenase family.</text>
</comment>
<dbReference type="Gene3D" id="1.10.150.240">
    <property type="entry name" value="Putative phosphatase, domain 2"/>
    <property type="match status" value="1"/>
</dbReference>
<dbReference type="InterPro" id="IPR023214">
    <property type="entry name" value="HAD_sf"/>
</dbReference>
<sequence>MVGDIVLAFDLYGTLLSTESIAQQLASHFPEKAHSISSLWRRYQLEYTWRLTSMGVYESFSTITRNALRHALAEHGETLDDDAISALMEAYDNLSTFPDVKPTLTKLASNPRITPVVFSNGTQNMVSNSVHSSPDLSPHASVFSDIISIQSVRQFKPAPATYFHLAEKVGKASRLEDIWLVSGNPFDIVGARSVGLNAVWVDRAGKGWMDAAVPRLRPTAVVRSLDEVLDVVEHHPQPL</sequence>
<evidence type="ECO:0000256" key="1">
    <source>
        <dbReference type="ARBA" id="ARBA00008106"/>
    </source>
</evidence>
<dbReference type="SFLD" id="SFLDG01129">
    <property type="entry name" value="C1.5:_HAD__Beta-PGM__Phosphata"/>
    <property type="match status" value="1"/>
</dbReference>
<dbReference type="STRING" id="454130.A0A0U5GG73"/>
<dbReference type="PRINTS" id="PR00413">
    <property type="entry name" value="HADHALOGNASE"/>
</dbReference>
<dbReference type="Proteomes" id="UP000054771">
    <property type="component" value="Unassembled WGS sequence"/>
</dbReference>
<keyword evidence="2" id="KW-0378">Hydrolase</keyword>
<dbReference type="Gene3D" id="3.40.50.1000">
    <property type="entry name" value="HAD superfamily/HAD-like"/>
    <property type="match status" value="1"/>
</dbReference>
<accession>A0A0U5GG73</accession>
<dbReference type="NCBIfam" id="TIGR01493">
    <property type="entry name" value="HAD-SF-IA-v2"/>
    <property type="match status" value="1"/>
</dbReference>
<dbReference type="GO" id="GO:0016791">
    <property type="term" value="F:phosphatase activity"/>
    <property type="evidence" value="ECO:0007669"/>
    <property type="project" value="UniProtKB-ARBA"/>
</dbReference>
<evidence type="ECO:0000313" key="4">
    <source>
        <dbReference type="Proteomes" id="UP000054771"/>
    </source>
</evidence>
<dbReference type="InterPro" id="IPR051540">
    <property type="entry name" value="S-2-haloacid_dehalogenase"/>
</dbReference>
<dbReference type="OMA" id="TTFWINR"/>
<dbReference type="GO" id="GO:0019120">
    <property type="term" value="F:hydrolase activity, acting on acid halide bonds, in C-halide compounds"/>
    <property type="evidence" value="ECO:0007669"/>
    <property type="project" value="InterPro"/>
</dbReference>
<dbReference type="InterPro" id="IPR006328">
    <property type="entry name" value="2-HAD"/>
</dbReference>
<dbReference type="Pfam" id="PF00702">
    <property type="entry name" value="Hydrolase"/>
    <property type="match status" value="1"/>
</dbReference>
<dbReference type="OrthoDB" id="3256520at2759"/>
<dbReference type="EMBL" id="CDMC01000016">
    <property type="protein sequence ID" value="CEL10077.1"/>
    <property type="molecule type" value="Genomic_DNA"/>
</dbReference>
<keyword evidence="4" id="KW-1185">Reference proteome</keyword>
<proteinExistence type="inferred from homology"/>
<protein>
    <submittedName>
        <fullName evidence="3">Putative Haloacid dehalogenase, type II (AFU_orthologue AFUA_5G14640)</fullName>
    </submittedName>
</protein>
<evidence type="ECO:0000313" key="3">
    <source>
        <dbReference type="EMBL" id="CEL10077.1"/>
    </source>
</evidence>
<reference evidence="4" key="1">
    <citation type="journal article" date="2016" name="Genome Announc.">
        <title>Draft genome sequences of fungus Aspergillus calidoustus.</title>
        <authorList>
            <person name="Horn F."/>
            <person name="Linde J."/>
            <person name="Mattern D.J."/>
            <person name="Walther G."/>
            <person name="Guthke R."/>
            <person name="Scherlach K."/>
            <person name="Martin K."/>
            <person name="Brakhage A.A."/>
            <person name="Petzke L."/>
            <person name="Valiante V."/>
        </authorList>
    </citation>
    <scope>NUCLEOTIDE SEQUENCE [LARGE SCALE GENOMIC DNA]</scope>
    <source>
        <strain evidence="4">SF006504</strain>
    </source>
</reference>
<dbReference type="PANTHER" id="PTHR43316:SF3">
    <property type="entry name" value="HALOACID DEHALOGENASE, TYPE II (AFU_ORTHOLOGUE AFUA_2G07750)-RELATED"/>
    <property type="match status" value="1"/>
</dbReference>
<dbReference type="InterPro" id="IPR036412">
    <property type="entry name" value="HAD-like_sf"/>
</dbReference>
<dbReference type="AlphaFoldDB" id="A0A0U5GG73"/>
<dbReference type="NCBIfam" id="TIGR01428">
    <property type="entry name" value="HAD_type_II"/>
    <property type="match status" value="1"/>
</dbReference>
<dbReference type="SFLD" id="SFLDS00003">
    <property type="entry name" value="Haloacid_Dehalogenase"/>
    <property type="match status" value="1"/>
</dbReference>
<dbReference type="SUPFAM" id="SSF56784">
    <property type="entry name" value="HAD-like"/>
    <property type="match status" value="1"/>
</dbReference>
<dbReference type="CDD" id="cd02588">
    <property type="entry name" value="HAD_L2-DEX"/>
    <property type="match status" value="1"/>
</dbReference>
<dbReference type="PANTHER" id="PTHR43316">
    <property type="entry name" value="HYDROLASE, HALOACID DELAHOGENASE-RELATED"/>
    <property type="match status" value="1"/>
</dbReference>
<dbReference type="InterPro" id="IPR023198">
    <property type="entry name" value="PGP-like_dom2"/>
</dbReference>
<evidence type="ECO:0000256" key="2">
    <source>
        <dbReference type="ARBA" id="ARBA00022801"/>
    </source>
</evidence>
<dbReference type="InterPro" id="IPR006439">
    <property type="entry name" value="HAD-SF_hydro_IA"/>
</dbReference>